<reference evidence="1" key="1">
    <citation type="submission" date="2018-10" db="EMBL/GenBank/DDBJ databases">
        <title>Acidithiobacillus sulfuriphilus sp. nov.: an extremely acidophilic sulfur-oxidizing chemolithotroph isolated from a neutral pH environment.</title>
        <authorList>
            <person name="Falagan C."/>
            <person name="Moya-Beltran A."/>
            <person name="Quatrini R."/>
            <person name="Johnson D.B."/>
        </authorList>
    </citation>
    <scope>NUCLEOTIDE SEQUENCE [LARGE SCALE GENOMIC DNA]</scope>
    <source>
        <strain evidence="1">CJ-2</strain>
    </source>
</reference>
<dbReference type="RefSeq" id="WP_123101175.1">
    <property type="nucleotide sequence ID" value="NZ_CP127527.1"/>
</dbReference>
<organism evidence="1">
    <name type="scientific">Acidithiobacillus sulfuriphilus</name>
    <dbReference type="NCBI Taxonomy" id="1867749"/>
    <lineage>
        <taxon>Bacteria</taxon>
        <taxon>Pseudomonadati</taxon>
        <taxon>Pseudomonadota</taxon>
        <taxon>Acidithiobacillia</taxon>
        <taxon>Acidithiobacillales</taxon>
        <taxon>Acidithiobacillaceae</taxon>
        <taxon>Acidithiobacillus</taxon>
    </lineage>
</organism>
<name>A0A3M8S9D5_9PROT</name>
<dbReference type="Pfam" id="PF13563">
    <property type="entry name" value="2_5_RNA_ligase2"/>
    <property type="match status" value="1"/>
</dbReference>
<dbReference type="Gene3D" id="3.90.1140.10">
    <property type="entry name" value="Cyclic phosphodiesterase"/>
    <property type="match status" value="1"/>
</dbReference>
<evidence type="ECO:0000313" key="1">
    <source>
        <dbReference type="EMBL" id="RNF77273.1"/>
    </source>
</evidence>
<protein>
    <recommendedName>
        <fullName evidence="2">RNA 2',3'-cyclic phosphodiesterase</fullName>
    </recommendedName>
</protein>
<dbReference type="AlphaFoldDB" id="A0A3M8S9D5"/>
<comment type="caution">
    <text evidence="1">The sequence shown here is derived from an EMBL/GenBank/DDBJ whole genome shotgun (WGS) entry which is preliminary data.</text>
</comment>
<dbReference type="OrthoDB" id="7061261at2"/>
<gene>
    <name evidence="1" type="ORF">EC580_00245</name>
</gene>
<dbReference type="InterPro" id="IPR009097">
    <property type="entry name" value="Cyclic_Pdiesterase"/>
</dbReference>
<sequence length="169" mass="18746">MAESHFFFAAWPPADVLSSLRQRLANLGRLDWPPGSRCELPMRWHLTLHYLGTADPKPLQSRLDGCWPGPLPITVTFDRIGAFHGGRVLWIGAPEAPTALQQWRQGWLAGDSAKAGPFVPHVTVLRAPRPRPWVERAVAPLHWTLGELTLVASSGGHYTVLHRWQTGSG</sequence>
<accession>A0A3M8S9D5</accession>
<dbReference type="SUPFAM" id="SSF55144">
    <property type="entry name" value="LigT-like"/>
    <property type="match status" value="1"/>
</dbReference>
<dbReference type="EMBL" id="RIZI01000035">
    <property type="protein sequence ID" value="RNF77273.1"/>
    <property type="molecule type" value="Genomic_DNA"/>
</dbReference>
<proteinExistence type="predicted"/>
<evidence type="ECO:0008006" key="2">
    <source>
        <dbReference type="Google" id="ProtNLM"/>
    </source>
</evidence>